<evidence type="ECO:0000256" key="1">
    <source>
        <dbReference type="ARBA" id="ARBA00007953"/>
    </source>
</evidence>
<gene>
    <name evidence="4" type="primary">truD</name>
    <name evidence="4" type="ORF">GCM10012275_19510</name>
</gene>
<dbReference type="Gene3D" id="3.30.2350.20">
    <property type="entry name" value="TruD, catalytic domain"/>
    <property type="match status" value="2"/>
</dbReference>
<keyword evidence="2" id="KW-0413">Isomerase</keyword>
<dbReference type="PANTHER" id="PTHR13326:SF21">
    <property type="entry name" value="PSEUDOURIDYLATE SYNTHASE PUS7L"/>
    <property type="match status" value="1"/>
</dbReference>
<comment type="caution">
    <text evidence="4">The sequence shown here is derived from an EMBL/GenBank/DDBJ whole genome shotgun (WGS) entry which is preliminary data.</text>
</comment>
<dbReference type="RefSeq" id="WP_189056161.1">
    <property type="nucleotide sequence ID" value="NZ_BMMK01000007.1"/>
</dbReference>
<dbReference type="AlphaFoldDB" id="A0A8J3CBE7"/>
<proteinExistence type="inferred from homology"/>
<dbReference type="Pfam" id="PF01142">
    <property type="entry name" value="TruD"/>
    <property type="match status" value="1"/>
</dbReference>
<evidence type="ECO:0000313" key="5">
    <source>
        <dbReference type="Proteomes" id="UP000637578"/>
    </source>
</evidence>
<dbReference type="GO" id="GO:0003723">
    <property type="term" value="F:RNA binding"/>
    <property type="evidence" value="ECO:0007669"/>
    <property type="project" value="InterPro"/>
</dbReference>
<dbReference type="InterPro" id="IPR020103">
    <property type="entry name" value="PsdUridine_synth_cat_dom_sf"/>
</dbReference>
<name>A0A8J3CBE7_9PSEU</name>
<protein>
    <submittedName>
        <fullName evidence="4">tRNA pseudouridine synthase D</fullName>
    </submittedName>
</protein>
<dbReference type="PANTHER" id="PTHR13326">
    <property type="entry name" value="TRNA PSEUDOURIDINE SYNTHASE D"/>
    <property type="match status" value="1"/>
</dbReference>
<dbReference type="EMBL" id="BMMK01000007">
    <property type="protein sequence ID" value="GGM48689.1"/>
    <property type="molecule type" value="Genomic_DNA"/>
</dbReference>
<dbReference type="InterPro" id="IPR001656">
    <property type="entry name" value="PsdUridine_synth_TruD"/>
</dbReference>
<dbReference type="InterPro" id="IPR011760">
    <property type="entry name" value="PsdUridine_synth_TruD_insert"/>
</dbReference>
<evidence type="ECO:0000259" key="3">
    <source>
        <dbReference type="PROSITE" id="PS50984"/>
    </source>
</evidence>
<reference evidence="4" key="1">
    <citation type="journal article" date="2014" name="Int. J. Syst. Evol. Microbiol.">
        <title>Complete genome sequence of Corynebacterium casei LMG S-19264T (=DSM 44701T), isolated from a smear-ripened cheese.</title>
        <authorList>
            <consortium name="US DOE Joint Genome Institute (JGI-PGF)"/>
            <person name="Walter F."/>
            <person name="Albersmeier A."/>
            <person name="Kalinowski J."/>
            <person name="Ruckert C."/>
        </authorList>
    </citation>
    <scope>NUCLEOTIDE SEQUENCE</scope>
    <source>
        <strain evidence="4">CGMCC 4.5737</strain>
    </source>
</reference>
<dbReference type="GO" id="GO:0140098">
    <property type="term" value="F:catalytic activity, acting on RNA"/>
    <property type="evidence" value="ECO:0007669"/>
    <property type="project" value="UniProtKB-ARBA"/>
</dbReference>
<evidence type="ECO:0000256" key="2">
    <source>
        <dbReference type="ARBA" id="ARBA00023235"/>
    </source>
</evidence>
<sequence length="358" mass="39390">MTIPVLKAVPEDFVVTECLPLSAERNRDAPFQYLKIHKRGYTTFQALDMLATGLSLPPTAISAAGLKDEDAVTEQLVAVRGRATPAQLDRINTEGSGGEDRWIQVAHAGYGSQDITIGGLHGNSFQLVVRNLDADLGQTLRTVANKRINMFFVNYYDTQRFGVAGGPKQTHLIGQALLSDDYPHAFELLRASGSAEGARALEHNGDPRSFFTTLDPRTTAFYRSAYSSYHWNRRVGELLVEAAPAEAVELTREDIPYVFPTSTDAAIALLTVQREVEYTKYRWRDGAIRRSTSSRPTVVQSQVNVENVQPDDLFPGSVKATLSFFLPSGCYATTMVSQLFLRLTCHTSDAPELAAVVV</sequence>
<organism evidence="4 5">
    <name type="scientific">Longimycelium tulufanense</name>
    <dbReference type="NCBI Taxonomy" id="907463"/>
    <lineage>
        <taxon>Bacteria</taxon>
        <taxon>Bacillati</taxon>
        <taxon>Actinomycetota</taxon>
        <taxon>Actinomycetes</taxon>
        <taxon>Pseudonocardiales</taxon>
        <taxon>Pseudonocardiaceae</taxon>
        <taxon>Longimycelium</taxon>
    </lineage>
</organism>
<dbReference type="SUPFAM" id="SSF55120">
    <property type="entry name" value="Pseudouridine synthase"/>
    <property type="match status" value="1"/>
</dbReference>
<dbReference type="Proteomes" id="UP000637578">
    <property type="component" value="Unassembled WGS sequence"/>
</dbReference>
<accession>A0A8J3CBE7</accession>
<dbReference type="PROSITE" id="PS50984">
    <property type="entry name" value="TRUD"/>
    <property type="match status" value="1"/>
</dbReference>
<reference evidence="4" key="2">
    <citation type="submission" date="2020-09" db="EMBL/GenBank/DDBJ databases">
        <authorList>
            <person name="Sun Q."/>
            <person name="Zhou Y."/>
        </authorList>
    </citation>
    <scope>NUCLEOTIDE SEQUENCE</scope>
    <source>
        <strain evidence="4">CGMCC 4.5737</strain>
    </source>
</reference>
<dbReference type="GO" id="GO:0001522">
    <property type="term" value="P:pseudouridine synthesis"/>
    <property type="evidence" value="ECO:0007669"/>
    <property type="project" value="InterPro"/>
</dbReference>
<dbReference type="GO" id="GO:0006396">
    <property type="term" value="P:RNA processing"/>
    <property type="evidence" value="ECO:0007669"/>
    <property type="project" value="UniProtKB-ARBA"/>
</dbReference>
<dbReference type="InterPro" id="IPR042214">
    <property type="entry name" value="TruD_catalytic"/>
</dbReference>
<keyword evidence="5" id="KW-1185">Reference proteome</keyword>
<feature type="domain" description="TRUD" evidence="3">
    <location>
        <begin position="151"/>
        <end position="323"/>
    </location>
</feature>
<comment type="similarity">
    <text evidence="1">Belongs to the pseudouridine synthase TruD family.</text>
</comment>
<evidence type="ECO:0000313" key="4">
    <source>
        <dbReference type="EMBL" id="GGM48689.1"/>
    </source>
</evidence>
<dbReference type="GO" id="GO:0009982">
    <property type="term" value="F:pseudouridine synthase activity"/>
    <property type="evidence" value="ECO:0007669"/>
    <property type="project" value="InterPro"/>
</dbReference>